<name>A0A418YHJ1_9GAMM</name>
<gene>
    <name evidence="1" type="ORF">D1Z90_06220</name>
</gene>
<dbReference type="GO" id="GO:0016740">
    <property type="term" value="F:transferase activity"/>
    <property type="evidence" value="ECO:0007669"/>
    <property type="project" value="UniProtKB-KW"/>
</dbReference>
<evidence type="ECO:0000313" key="2">
    <source>
        <dbReference type="Proteomes" id="UP000283255"/>
    </source>
</evidence>
<dbReference type="SUPFAM" id="SSF53756">
    <property type="entry name" value="UDP-Glycosyltransferase/glycogen phosphorylase"/>
    <property type="match status" value="1"/>
</dbReference>
<dbReference type="InterPro" id="IPR016886">
    <property type="entry name" value="UCP028458_glyceroPtfrase"/>
</dbReference>
<reference evidence="1 2" key="1">
    <citation type="submission" date="2018-09" db="EMBL/GenBank/DDBJ databases">
        <authorList>
            <person name="Wang F."/>
        </authorList>
    </citation>
    <scope>NUCLEOTIDE SEQUENCE [LARGE SCALE GENOMIC DNA]</scope>
    <source>
        <strain evidence="1 2">PLHSC7-2</strain>
    </source>
</reference>
<organism evidence="1 2">
    <name type="scientific">Motilimonas pumila</name>
    <dbReference type="NCBI Taxonomy" id="2303987"/>
    <lineage>
        <taxon>Bacteria</taxon>
        <taxon>Pseudomonadati</taxon>
        <taxon>Pseudomonadota</taxon>
        <taxon>Gammaproteobacteria</taxon>
        <taxon>Alteromonadales</taxon>
        <taxon>Alteromonadales genera incertae sedis</taxon>
        <taxon>Motilimonas</taxon>
    </lineage>
</organism>
<dbReference type="EMBL" id="QZCH01000004">
    <property type="protein sequence ID" value="RJG49550.1"/>
    <property type="molecule type" value="Genomic_DNA"/>
</dbReference>
<comment type="caution">
    <text evidence="1">The sequence shown here is derived from an EMBL/GenBank/DDBJ whole genome shotgun (WGS) entry which is preliminary data.</text>
</comment>
<keyword evidence="2" id="KW-1185">Reference proteome</keyword>
<dbReference type="Gene3D" id="3.40.50.12580">
    <property type="match status" value="1"/>
</dbReference>
<sequence>MPVCPKRYLFYIAQNYAYAMLRPLQQVIKARGDAVYWFLEGSEVDPKHLRGDELCWQSVNQVIEWQPDAVFVPGNVVPSFIPGLKVALFHGFDTGKRKSEGNKGHFAIRDCFDLYCTQGPSSTARFQELAQQHGHFEVKETGWAALDPLFQTQSGNPFDSTDGRKTILMCSTFSKHISCARQLFDTVKRLTTSGEWRWLIQFHPKMDPEVVAMYRSLESEHCQFIETDNVLPLLTAADAMLCDTSSIVLMFLMQHKPVVTFNNKMPGPHLYNITDESKVHQALTHVLMQPPELINAIKQYTEHIHPYTDGHSSERVLAATDELLAKGTSHLKAKPSNIVRHLKMRKKLAYWKL</sequence>
<dbReference type="OrthoDB" id="6212418at2"/>
<evidence type="ECO:0000313" key="1">
    <source>
        <dbReference type="EMBL" id="RJG49550.1"/>
    </source>
</evidence>
<dbReference type="InterPro" id="IPR043148">
    <property type="entry name" value="TagF_C"/>
</dbReference>
<keyword evidence="1" id="KW-0808">Transferase</keyword>
<protein>
    <submittedName>
        <fullName evidence="1">CDP-glycerol--glycerophosphate glycerophosphotransferase</fullName>
    </submittedName>
</protein>
<reference evidence="1 2" key="2">
    <citation type="submission" date="2019-01" db="EMBL/GenBank/DDBJ databases">
        <title>Motilimonas pumilus sp. nov., isolated from the gut of sea cucumber (Apostichopus japonicus).</title>
        <authorList>
            <person name="Wang F.-Q."/>
            <person name="Ren L.-H."/>
            <person name="Lin Y.-W."/>
            <person name="Sun G.-H."/>
            <person name="Du Z.-J."/>
            <person name="Zhao J.-X."/>
            <person name="Liu X.-J."/>
            <person name="Liu L.-J."/>
        </authorList>
    </citation>
    <scope>NUCLEOTIDE SEQUENCE [LARGE SCALE GENOMIC DNA]</scope>
    <source>
        <strain evidence="1 2">PLHSC7-2</strain>
    </source>
</reference>
<dbReference type="AlphaFoldDB" id="A0A418YHJ1"/>
<dbReference type="PIRSF" id="PIRSF028458">
    <property type="entry name" value="UCP028458_glyceroPtfrase"/>
    <property type="match status" value="1"/>
</dbReference>
<dbReference type="Proteomes" id="UP000283255">
    <property type="component" value="Unassembled WGS sequence"/>
</dbReference>
<accession>A0A418YHJ1</accession>
<proteinExistence type="predicted"/>